<feature type="chain" id="PRO_5009313611" evidence="2">
    <location>
        <begin position="24"/>
        <end position="199"/>
    </location>
</feature>
<sequence>MKIHLLLLVFLTLLLVAPLNVNAKDCYKTHALKEASGCKHAQCSLQMLGFLSPRVLVLEVVRVIGSSSKFHSICHSVLNYDSPMHGPKIKIHLLLLVSLTLLLVAPLSVNAKDCYKTHALKDRDDGCEDGYYETDSVATVHARTYTCCPHPVSEPTVEQACFQKLVSLTPGDESVCPSDHYLTWVVYPLFQCCQDIVSS</sequence>
<evidence type="ECO:0000256" key="1">
    <source>
        <dbReference type="SAM" id="Phobius"/>
    </source>
</evidence>
<feature type="signal peptide" evidence="2">
    <location>
        <begin position="1"/>
        <end position="23"/>
    </location>
</feature>
<keyword evidence="1" id="KW-0472">Membrane</keyword>
<keyword evidence="2" id="KW-0732">Signal</keyword>
<keyword evidence="3" id="KW-1185">Reference proteome</keyword>
<dbReference type="WBParaSite" id="L893_g27029.t1">
    <property type="protein sequence ID" value="L893_g27029.t1"/>
    <property type="gene ID" value="L893_g27029"/>
</dbReference>
<reference evidence="4" key="1">
    <citation type="submission" date="2016-11" db="UniProtKB">
        <authorList>
            <consortium name="WormBaseParasite"/>
        </authorList>
    </citation>
    <scope>IDENTIFICATION</scope>
</reference>
<feature type="transmembrane region" description="Helical" evidence="1">
    <location>
        <begin position="91"/>
        <end position="111"/>
    </location>
</feature>
<evidence type="ECO:0000313" key="3">
    <source>
        <dbReference type="Proteomes" id="UP000095287"/>
    </source>
</evidence>
<evidence type="ECO:0000256" key="2">
    <source>
        <dbReference type="SAM" id="SignalP"/>
    </source>
</evidence>
<keyword evidence="1" id="KW-1133">Transmembrane helix</keyword>
<dbReference type="Proteomes" id="UP000095287">
    <property type="component" value="Unplaced"/>
</dbReference>
<organism evidence="3 4">
    <name type="scientific">Steinernema glaseri</name>
    <dbReference type="NCBI Taxonomy" id="37863"/>
    <lineage>
        <taxon>Eukaryota</taxon>
        <taxon>Metazoa</taxon>
        <taxon>Ecdysozoa</taxon>
        <taxon>Nematoda</taxon>
        <taxon>Chromadorea</taxon>
        <taxon>Rhabditida</taxon>
        <taxon>Tylenchina</taxon>
        <taxon>Panagrolaimomorpha</taxon>
        <taxon>Strongyloidoidea</taxon>
        <taxon>Steinernematidae</taxon>
        <taxon>Steinernema</taxon>
    </lineage>
</organism>
<name>A0A1I7ZK92_9BILA</name>
<accession>A0A1I7ZK92</accession>
<keyword evidence="1" id="KW-0812">Transmembrane</keyword>
<proteinExistence type="predicted"/>
<protein>
    <submittedName>
        <fullName evidence="4">SVWC domain-containing protein</fullName>
    </submittedName>
</protein>
<evidence type="ECO:0000313" key="4">
    <source>
        <dbReference type="WBParaSite" id="L893_g27029.t1"/>
    </source>
</evidence>
<dbReference type="AlphaFoldDB" id="A0A1I7ZK92"/>